<name>A0AAN9G0R4_9CAEN</name>
<keyword evidence="3" id="KW-1185">Reference proteome</keyword>
<dbReference type="EMBL" id="JBAMIC010000441">
    <property type="protein sequence ID" value="KAK7089825.1"/>
    <property type="molecule type" value="Genomic_DNA"/>
</dbReference>
<accession>A0AAN9G0R4</accession>
<protein>
    <submittedName>
        <fullName evidence="2">Uncharacterized protein</fullName>
    </submittedName>
</protein>
<sequence>MADTIFIVVVPFLVLMLVSPDSGEVRQTTIGLKRIKASCLVGTEKCIGWTRRHCWGCALKRRQEPVAVEDKLASLRLD</sequence>
<keyword evidence="1" id="KW-0732">Signal</keyword>
<feature type="signal peptide" evidence="1">
    <location>
        <begin position="1"/>
        <end position="23"/>
    </location>
</feature>
<evidence type="ECO:0000256" key="1">
    <source>
        <dbReference type="SAM" id="SignalP"/>
    </source>
</evidence>
<proteinExistence type="predicted"/>
<dbReference type="AlphaFoldDB" id="A0AAN9G0R4"/>
<evidence type="ECO:0000313" key="3">
    <source>
        <dbReference type="Proteomes" id="UP001374579"/>
    </source>
</evidence>
<reference evidence="2 3" key="1">
    <citation type="submission" date="2024-02" db="EMBL/GenBank/DDBJ databases">
        <title>Chromosome-scale genome assembly of the rough periwinkle Littorina saxatilis.</title>
        <authorList>
            <person name="De Jode A."/>
            <person name="Faria R."/>
            <person name="Formenti G."/>
            <person name="Sims Y."/>
            <person name="Smith T.P."/>
            <person name="Tracey A."/>
            <person name="Wood J.M.D."/>
            <person name="Zagrodzka Z.B."/>
            <person name="Johannesson K."/>
            <person name="Butlin R.K."/>
            <person name="Leder E.H."/>
        </authorList>
    </citation>
    <scope>NUCLEOTIDE SEQUENCE [LARGE SCALE GENOMIC DNA]</scope>
    <source>
        <strain evidence="2">Snail1</strain>
        <tissue evidence="2">Muscle</tissue>
    </source>
</reference>
<dbReference type="Proteomes" id="UP001374579">
    <property type="component" value="Unassembled WGS sequence"/>
</dbReference>
<feature type="chain" id="PRO_5043028677" evidence="1">
    <location>
        <begin position="24"/>
        <end position="78"/>
    </location>
</feature>
<comment type="caution">
    <text evidence="2">The sequence shown here is derived from an EMBL/GenBank/DDBJ whole genome shotgun (WGS) entry which is preliminary data.</text>
</comment>
<organism evidence="2 3">
    <name type="scientific">Littorina saxatilis</name>
    <dbReference type="NCBI Taxonomy" id="31220"/>
    <lineage>
        <taxon>Eukaryota</taxon>
        <taxon>Metazoa</taxon>
        <taxon>Spiralia</taxon>
        <taxon>Lophotrochozoa</taxon>
        <taxon>Mollusca</taxon>
        <taxon>Gastropoda</taxon>
        <taxon>Caenogastropoda</taxon>
        <taxon>Littorinimorpha</taxon>
        <taxon>Littorinoidea</taxon>
        <taxon>Littorinidae</taxon>
        <taxon>Littorina</taxon>
    </lineage>
</organism>
<evidence type="ECO:0000313" key="2">
    <source>
        <dbReference type="EMBL" id="KAK7089825.1"/>
    </source>
</evidence>
<gene>
    <name evidence="2" type="ORF">V1264_024482</name>
</gene>